<proteinExistence type="predicted"/>
<dbReference type="Proteomes" id="UP000028999">
    <property type="component" value="Unassembled WGS sequence"/>
</dbReference>
<dbReference type="AlphaFoldDB" id="A0A078JKF2"/>
<protein>
    <submittedName>
        <fullName evidence="2">BnaCnng50200D protein</fullName>
    </submittedName>
</protein>
<evidence type="ECO:0000256" key="1">
    <source>
        <dbReference type="SAM" id="MobiDB-lite"/>
    </source>
</evidence>
<dbReference type="PANTHER" id="PTHR33240:SF8">
    <property type="entry name" value="OS03G0439900 PROTEIN"/>
    <property type="match status" value="1"/>
</dbReference>
<dbReference type="OMA" id="GRTNAKT"/>
<dbReference type="PaxDb" id="3708-A0A078JKF2"/>
<feature type="compositionally biased region" description="Basic and acidic residues" evidence="1">
    <location>
        <begin position="71"/>
        <end position="84"/>
    </location>
</feature>
<feature type="compositionally biased region" description="Basic and acidic residues" evidence="1">
    <location>
        <begin position="95"/>
        <end position="112"/>
    </location>
</feature>
<dbReference type="CDD" id="cd00303">
    <property type="entry name" value="retropepsin_like"/>
    <property type="match status" value="1"/>
</dbReference>
<evidence type="ECO:0000313" key="2">
    <source>
        <dbReference type="EMBL" id="CDY66271.1"/>
    </source>
</evidence>
<sequence>MFIDRETFDVDICSLFQGEDEPLRDFMSRFKLVMSRTRGHSTTNCKILGARLAAKLLAGELSEFTSFKDLVRDSDRPPKTDKNLPAENSPQRNQSGDKRGRRHDEKGNDINHRRVNMIIRGSQYYNDTVSAIKAYQRKADSSANWSTWSLPRDARNNSITFEEEEAGGIDQPHCDPLVIDLAIRDLEVARVLIDTGSTVNVIFRDTLKRMNVELGGRTNAKTVVMLLSGDVNDFRIDPAASHGQGSHNDHRLRGSRPSRYL</sequence>
<feature type="region of interest" description="Disordered" evidence="1">
    <location>
        <begin position="238"/>
        <end position="261"/>
    </location>
</feature>
<reference evidence="2 3" key="1">
    <citation type="journal article" date="2014" name="Science">
        <title>Plant genetics. Early allopolyploid evolution in the post-Neolithic Brassica napus oilseed genome.</title>
        <authorList>
            <person name="Chalhoub B."/>
            <person name="Denoeud F."/>
            <person name="Liu S."/>
            <person name="Parkin I.A."/>
            <person name="Tang H."/>
            <person name="Wang X."/>
            <person name="Chiquet J."/>
            <person name="Belcram H."/>
            <person name="Tong C."/>
            <person name="Samans B."/>
            <person name="Correa M."/>
            <person name="Da Silva C."/>
            <person name="Just J."/>
            <person name="Falentin C."/>
            <person name="Koh C.S."/>
            <person name="Le Clainche I."/>
            <person name="Bernard M."/>
            <person name="Bento P."/>
            <person name="Noel B."/>
            <person name="Labadie K."/>
            <person name="Alberti A."/>
            <person name="Charles M."/>
            <person name="Arnaud D."/>
            <person name="Guo H."/>
            <person name="Daviaud C."/>
            <person name="Alamery S."/>
            <person name="Jabbari K."/>
            <person name="Zhao M."/>
            <person name="Edger P.P."/>
            <person name="Chelaifa H."/>
            <person name="Tack D."/>
            <person name="Lassalle G."/>
            <person name="Mestiri I."/>
            <person name="Schnel N."/>
            <person name="Le Paslier M.C."/>
            <person name="Fan G."/>
            <person name="Renault V."/>
            <person name="Bayer P.E."/>
            <person name="Golicz A.A."/>
            <person name="Manoli S."/>
            <person name="Lee T.H."/>
            <person name="Thi V.H."/>
            <person name="Chalabi S."/>
            <person name="Hu Q."/>
            <person name="Fan C."/>
            <person name="Tollenaere R."/>
            <person name="Lu Y."/>
            <person name="Battail C."/>
            <person name="Shen J."/>
            <person name="Sidebottom C.H."/>
            <person name="Wang X."/>
            <person name="Canaguier A."/>
            <person name="Chauveau A."/>
            <person name="Berard A."/>
            <person name="Deniot G."/>
            <person name="Guan M."/>
            <person name="Liu Z."/>
            <person name="Sun F."/>
            <person name="Lim Y.P."/>
            <person name="Lyons E."/>
            <person name="Town C.D."/>
            <person name="Bancroft I."/>
            <person name="Wang X."/>
            <person name="Meng J."/>
            <person name="Ma J."/>
            <person name="Pires J.C."/>
            <person name="King G.J."/>
            <person name="Brunel D."/>
            <person name="Delourme R."/>
            <person name="Renard M."/>
            <person name="Aury J.M."/>
            <person name="Adams K.L."/>
            <person name="Batley J."/>
            <person name="Snowdon R.J."/>
            <person name="Tost J."/>
            <person name="Edwards D."/>
            <person name="Zhou Y."/>
            <person name="Hua W."/>
            <person name="Sharpe A.G."/>
            <person name="Paterson A.H."/>
            <person name="Guan C."/>
            <person name="Wincker P."/>
        </authorList>
    </citation>
    <scope>NUCLEOTIDE SEQUENCE [LARGE SCALE GENOMIC DNA]</scope>
    <source>
        <strain evidence="3">cv. Darmor-bzh</strain>
    </source>
</reference>
<keyword evidence="3" id="KW-1185">Reference proteome</keyword>
<feature type="region of interest" description="Disordered" evidence="1">
    <location>
        <begin position="71"/>
        <end position="112"/>
    </location>
</feature>
<evidence type="ECO:0000313" key="3">
    <source>
        <dbReference type="Proteomes" id="UP000028999"/>
    </source>
</evidence>
<accession>A0A078JKF2</accession>
<dbReference type="PANTHER" id="PTHR33240">
    <property type="entry name" value="OS08G0508500 PROTEIN"/>
    <property type="match status" value="1"/>
</dbReference>
<organism evidence="2 3">
    <name type="scientific">Brassica napus</name>
    <name type="common">Rape</name>
    <dbReference type="NCBI Taxonomy" id="3708"/>
    <lineage>
        <taxon>Eukaryota</taxon>
        <taxon>Viridiplantae</taxon>
        <taxon>Streptophyta</taxon>
        <taxon>Embryophyta</taxon>
        <taxon>Tracheophyta</taxon>
        <taxon>Spermatophyta</taxon>
        <taxon>Magnoliopsida</taxon>
        <taxon>eudicotyledons</taxon>
        <taxon>Gunneridae</taxon>
        <taxon>Pentapetalae</taxon>
        <taxon>rosids</taxon>
        <taxon>malvids</taxon>
        <taxon>Brassicales</taxon>
        <taxon>Brassicaceae</taxon>
        <taxon>Brassiceae</taxon>
        <taxon>Brassica</taxon>
    </lineage>
</organism>
<dbReference type="Gramene" id="CDY66271">
    <property type="protein sequence ID" value="CDY66271"/>
    <property type="gene ID" value="GSBRNA2T00053302001"/>
</dbReference>
<gene>
    <name evidence="2" type="primary">BnaCnng50200D</name>
    <name evidence="2" type="ORF">GSBRNA2T00053302001</name>
</gene>
<name>A0A078JKF2_BRANA</name>
<dbReference type="EMBL" id="LK035178">
    <property type="protein sequence ID" value="CDY66271.1"/>
    <property type="molecule type" value="Genomic_DNA"/>
</dbReference>